<sequence length="280" mass="29722">MGSGKHTRKAWVRKHQPSIWEETFGKKKRDKKKDDDRNSMRAQHGSPPGGFHPAMQEPPNFGGPVYSEQGGSPGELPPGQGLPGPDGHGGFQSPSQGLGSPNAGAQEDLQMPFGGRTPFPRGAPGMEDFGPHNAQVRGGSGGAYLSPPPGLPRLGEPARSSSKFCEDGGSGSRSRYPGMNQSAPGSPYRGGSGQKLQPQPPVGRTGLNEQMRDSSRFYPPGHPALSGPRQGSGDTRDSSRFPGVRDPLRDSSRFRPSGQPALNESIQPYCGMRESSRFPG</sequence>
<dbReference type="EMBL" id="JAGMVJ010000021">
    <property type="protein sequence ID" value="KAH7074257.1"/>
    <property type="molecule type" value="Genomic_DNA"/>
</dbReference>
<comment type="caution">
    <text evidence="2">The sequence shown here is derived from an EMBL/GenBank/DDBJ whole genome shotgun (WGS) entry which is preliminary data.</text>
</comment>
<name>A0A8K0QVY8_9PLEO</name>
<keyword evidence="3" id="KW-1185">Reference proteome</keyword>
<feature type="compositionally biased region" description="Gly residues" evidence="1">
    <location>
        <begin position="81"/>
        <end position="90"/>
    </location>
</feature>
<proteinExistence type="predicted"/>
<dbReference type="Proteomes" id="UP000813461">
    <property type="component" value="Unassembled WGS sequence"/>
</dbReference>
<evidence type="ECO:0000256" key="1">
    <source>
        <dbReference type="SAM" id="MobiDB-lite"/>
    </source>
</evidence>
<evidence type="ECO:0000313" key="3">
    <source>
        <dbReference type="Proteomes" id="UP000813461"/>
    </source>
</evidence>
<protein>
    <submittedName>
        <fullName evidence="2">Uncharacterized protein</fullName>
    </submittedName>
</protein>
<dbReference type="AlphaFoldDB" id="A0A8K0QVY8"/>
<feature type="compositionally biased region" description="Basic residues" evidence="1">
    <location>
        <begin position="1"/>
        <end position="16"/>
    </location>
</feature>
<organism evidence="2 3">
    <name type="scientific">Paraphoma chrysanthemicola</name>
    <dbReference type="NCBI Taxonomy" id="798071"/>
    <lineage>
        <taxon>Eukaryota</taxon>
        <taxon>Fungi</taxon>
        <taxon>Dikarya</taxon>
        <taxon>Ascomycota</taxon>
        <taxon>Pezizomycotina</taxon>
        <taxon>Dothideomycetes</taxon>
        <taxon>Pleosporomycetidae</taxon>
        <taxon>Pleosporales</taxon>
        <taxon>Pleosporineae</taxon>
        <taxon>Phaeosphaeriaceae</taxon>
        <taxon>Paraphoma</taxon>
    </lineage>
</organism>
<accession>A0A8K0QVY8</accession>
<reference evidence="2" key="1">
    <citation type="journal article" date="2021" name="Nat. Commun.">
        <title>Genetic determinants of endophytism in the Arabidopsis root mycobiome.</title>
        <authorList>
            <person name="Mesny F."/>
            <person name="Miyauchi S."/>
            <person name="Thiergart T."/>
            <person name="Pickel B."/>
            <person name="Atanasova L."/>
            <person name="Karlsson M."/>
            <person name="Huettel B."/>
            <person name="Barry K.W."/>
            <person name="Haridas S."/>
            <person name="Chen C."/>
            <person name="Bauer D."/>
            <person name="Andreopoulos W."/>
            <person name="Pangilinan J."/>
            <person name="LaButti K."/>
            <person name="Riley R."/>
            <person name="Lipzen A."/>
            <person name="Clum A."/>
            <person name="Drula E."/>
            <person name="Henrissat B."/>
            <person name="Kohler A."/>
            <person name="Grigoriev I.V."/>
            <person name="Martin F.M."/>
            <person name="Hacquard S."/>
        </authorList>
    </citation>
    <scope>NUCLEOTIDE SEQUENCE</scope>
    <source>
        <strain evidence="2">MPI-SDFR-AT-0120</strain>
    </source>
</reference>
<gene>
    <name evidence="2" type="ORF">FB567DRAFT_611180</name>
</gene>
<feature type="region of interest" description="Disordered" evidence="1">
    <location>
        <begin position="1"/>
        <end position="280"/>
    </location>
</feature>
<evidence type="ECO:0000313" key="2">
    <source>
        <dbReference type="EMBL" id="KAH7074257.1"/>
    </source>
</evidence>